<keyword evidence="4 13" id="KW-0812">Transmembrane</keyword>
<keyword evidence="9 13" id="KW-0472">Membrane</keyword>
<evidence type="ECO:0000259" key="14">
    <source>
        <dbReference type="Pfam" id="PF00999"/>
    </source>
</evidence>
<accession>A0A2H5QH07</accession>
<feature type="transmembrane region" description="Helical" evidence="13">
    <location>
        <begin position="86"/>
        <end position="103"/>
    </location>
</feature>
<dbReference type="PANTHER" id="PTHR10110:SF197">
    <property type="entry name" value="SODIUM_HYDROGEN EXCHANGER"/>
    <property type="match status" value="1"/>
</dbReference>
<feature type="transmembrane region" description="Helical" evidence="13">
    <location>
        <begin position="57"/>
        <end position="74"/>
    </location>
</feature>
<sequence length="339" mass="38021">MAPHETLQQLSALKVSASFLNSSTIIALSVFFTLLCACIIIGHLIEESRWANESIRALLLGLCAGGVVLLASKDRSSHLLVFNEDLFFLYLLPPIIFNAGFQVKKKQFFKNFTTMLLFGIWHSYFILPHFSAFLIFKKMGMTSLRIQDFLAIGAILSATDSVCTLQVLSQDETPFLYSIVFVEGVVNDATSIVLFNAIQSFDFNNIDGTVALNLLGTFLYLYFTSTALGIVLGLLSAYIIKALYFGRHSTDREVAPMMLMAYLSCILAEPFNYFSQALFTVFCMHLQQFHSLRKLLYSYMFSWMPWILTNGKPAMQGLVRGAVTIALSYNQFSISEDTS</sequence>
<evidence type="ECO:0000256" key="3">
    <source>
        <dbReference type="ARBA" id="ARBA00022538"/>
    </source>
</evidence>
<evidence type="ECO:0000256" key="6">
    <source>
        <dbReference type="ARBA" id="ARBA00022989"/>
    </source>
</evidence>
<dbReference type="PRINTS" id="PR01084">
    <property type="entry name" value="NAHEXCHNGR"/>
</dbReference>
<proteinExistence type="predicted"/>
<gene>
    <name evidence="15" type="ORF">CUMW_229380</name>
</gene>
<comment type="catalytic activity">
    <reaction evidence="11">
        <text>Na(+)(in) + H(+)(out) = Na(+)(out) + H(+)(in)</text>
        <dbReference type="Rhea" id="RHEA:29419"/>
        <dbReference type="ChEBI" id="CHEBI:15378"/>
        <dbReference type="ChEBI" id="CHEBI:29101"/>
    </reaction>
</comment>
<keyword evidence="3" id="KW-0633">Potassium transport</keyword>
<keyword evidence="2" id="KW-0813">Transport</keyword>
<evidence type="ECO:0000256" key="9">
    <source>
        <dbReference type="ARBA" id="ARBA00023136"/>
    </source>
</evidence>
<dbReference type="GO" id="GO:0015385">
    <property type="term" value="F:sodium:proton antiporter activity"/>
    <property type="evidence" value="ECO:0007669"/>
    <property type="project" value="InterPro"/>
</dbReference>
<evidence type="ECO:0000256" key="2">
    <source>
        <dbReference type="ARBA" id="ARBA00022448"/>
    </source>
</evidence>
<evidence type="ECO:0000256" key="5">
    <source>
        <dbReference type="ARBA" id="ARBA00022958"/>
    </source>
</evidence>
<evidence type="ECO:0000256" key="4">
    <source>
        <dbReference type="ARBA" id="ARBA00022692"/>
    </source>
</evidence>
<dbReference type="GO" id="GO:0098719">
    <property type="term" value="P:sodium ion import across plasma membrane"/>
    <property type="evidence" value="ECO:0007669"/>
    <property type="project" value="TreeGrafter"/>
</dbReference>
<keyword evidence="7" id="KW-0915">Sodium</keyword>
<dbReference type="GO" id="GO:0005886">
    <property type="term" value="C:plasma membrane"/>
    <property type="evidence" value="ECO:0007669"/>
    <property type="project" value="TreeGrafter"/>
</dbReference>
<keyword evidence="16" id="KW-1185">Reference proteome</keyword>
<protein>
    <recommendedName>
        <fullName evidence="14">Cation/H+ exchanger transmembrane domain-containing protein</fullName>
    </recommendedName>
</protein>
<keyword evidence="6 13" id="KW-1133">Transmembrane helix</keyword>
<keyword evidence="8" id="KW-0406">Ion transport</keyword>
<feature type="transmembrane region" description="Helical" evidence="13">
    <location>
        <begin position="260"/>
        <end position="284"/>
    </location>
</feature>
<evidence type="ECO:0000256" key="10">
    <source>
        <dbReference type="ARBA" id="ARBA00023201"/>
    </source>
</evidence>
<comment type="catalytic activity">
    <reaction evidence="12">
        <text>K(+)(in) + H(+)(out) = K(+)(out) + H(+)(in)</text>
        <dbReference type="Rhea" id="RHEA:29467"/>
        <dbReference type="ChEBI" id="CHEBI:15378"/>
        <dbReference type="ChEBI" id="CHEBI:29103"/>
    </reaction>
</comment>
<dbReference type="EMBL" id="BDQV01000377">
    <property type="protein sequence ID" value="GAY63904.1"/>
    <property type="molecule type" value="Genomic_DNA"/>
</dbReference>
<evidence type="ECO:0000256" key="7">
    <source>
        <dbReference type="ARBA" id="ARBA00023053"/>
    </source>
</evidence>
<evidence type="ECO:0000256" key="13">
    <source>
        <dbReference type="SAM" id="Phobius"/>
    </source>
</evidence>
<name>A0A2H5QH07_CITUN</name>
<feature type="transmembrane region" description="Helical" evidence="13">
    <location>
        <begin position="115"/>
        <end position="136"/>
    </location>
</feature>
<dbReference type="AlphaFoldDB" id="A0A2H5QH07"/>
<comment type="caution">
    <text evidence="15">The sequence shown here is derived from an EMBL/GenBank/DDBJ whole genome shotgun (WGS) entry which is preliminary data.</text>
</comment>
<feature type="transmembrane region" description="Helical" evidence="13">
    <location>
        <begin position="175"/>
        <end position="198"/>
    </location>
</feature>
<evidence type="ECO:0000256" key="8">
    <source>
        <dbReference type="ARBA" id="ARBA00023065"/>
    </source>
</evidence>
<evidence type="ECO:0000313" key="15">
    <source>
        <dbReference type="EMBL" id="GAY63904.1"/>
    </source>
</evidence>
<dbReference type="Pfam" id="PF00999">
    <property type="entry name" value="Na_H_Exchanger"/>
    <property type="match status" value="1"/>
</dbReference>
<evidence type="ECO:0000256" key="1">
    <source>
        <dbReference type="ARBA" id="ARBA00004141"/>
    </source>
</evidence>
<dbReference type="InterPro" id="IPR006153">
    <property type="entry name" value="Cation/H_exchanger_TM"/>
</dbReference>
<evidence type="ECO:0000256" key="11">
    <source>
        <dbReference type="ARBA" id="ARBA00047524"/>
    </source>
</evidence>
<evidence type="ECO:0000313" key="16">
    <source>
        <dbReference type="Proteomes" id="UP000236630"/>
    </source>
</evidence>
<dbReference type="GO" id="GO:0051453">
    <property type="term" value="P:regulation of intracellular pH"/>
    <property type="evidence" value="ECO:0007669"/>
    <property type="project" value="TreeGrafter"/>
</dbReference>
<dbReference type="PANTHER" id="PTHR10110">
    <property type="entry name" value="SODIUM/HYDROGEN EXCHANGER"/>
    <property type="match status" value="1"/>
</dbReference>
<feature type="transmembrane region" description="Helical" evidence="13">
    <location>
        <begin position="24"/>
        <end position="45"/>
    </location>
</feature>
<dbReference type="InterPro" id="IPR018422">
    <property type="entry name" value="Cation/H_exchanger_CPA1"/>
</dbReference>
<dbReference type="InterPro" id="IPR004709">
    <property type="entry name" value="NaH_exchanger"/>
</dbReference>
<dbReference type="GO" id="GO:0015386">
    <property type="term" value="F:potassium:proton antiporter activity"/>
    <property type="evidence" value="ECO:0007669"/>
    <property type="project" value="TreeGrafter"/>
</dbReference>
<comment type="subcellular location">
    <subcellularLocation>
        <location evidence="1">Membrane</location>
        <topology evidence="1">Multi-pass membrane protein</topology>
    </subcellularLocation>
</comment>
<dbReference type="Gene3D" id="6.10.140.1330">
    <property type="match status" value="1"/>
</dbReference>
<feature type="domain" description="Cation/H+ exchanger transmembrane" evidence="14">
    <location>
        <begin position="51"/>
        <end position="283"/>
    </location>
</feature>
<keyword evidence="10" id="KW-0739">Sodium transport</keyword>
<organism evidence="15 16">
    <name type="scientific">Citrus unshiu</name>
    <name type="common">Satsuma mandarin</name>
    <name type="synonym">Citrus nobilis var. unshiu</name>
    <dbReference type="NCBI Taxonomy" id="55188"/>
    <lineage>
        <taxon>Eukaryota</taxon>
        <taxon>Viridiplantae</taxon>
        <taxon>Streptophyta</taxon>
        <taxon>Embryophyta</taxon>
        <taxon>Tracheophyta</taxon>
        <taxon>Spermatophyta</taxon>
        <taxon>Magnoliopsida</taxon>
        <taxon>eudicotyledons</taxon>
        <taxon>Gunneridae</taxon>
        <taxon>Pentapetalae</taxon>
        <taxon>rosids</taxon>
        <taxon>malvids</taxon>
        <taxon>Sapindales</taxon>
        <taxon>Rutaceae</taxon>
        <taxon>Aurantioideae</taxon>
        <taxon>Citrus</taxon>
    </lineage>
</organism>
<keyword evidence="5" id="KW-0630">Potassium</keyword>
<dbReference type="Proteomes" id="UP000236630">
    <property type="component" value="Unassembled WGS sequence"/>
</dbReference>
<reference evidence="15 16" key="1">
    <citation type="journal article" date="2017" name="Front. Genet.">
        <title>Draft sequencing of the heterozygous diploid genome of Satsuma (Citrus unshiu Marc.) using a hybrid assembly approach.</title>
        <authorList>
            <person name="Shimizu T."/>
            <person name="Tanizawa Y."/>
            <person name="Mochizuki T."/>
            <person name="Nagasaki H."/>
            <person name="Yoshioka T."/>
            <person name="Toyoda A."/>
            <person name="Fujiyama A."/>
            <person name="Kaminuma E."/>
            <person name="Nakamura Y."/>
        </authorList>
    </citation>
    <scope>NUCLEOTIDE SEQUENCE [LARGE SCALE GENOMIC DNA]</scope>
    <source>
        <strain evidence="16">cv. Miyagawa wase</strain>
    </source>
</reference>
<evidence type="ECO:0000256" key="12">
    <source>
        <dbReference type="ARBA" id="ARBA00047912"/>
    </source>
</evidence>
<feature type="transmembrane region" description="Helical" evidence="13">
    <location>
        <begin position="219"/>
        <end position="240"/>
    </location>
</feature>